<evidence type="ECO:0000313" key="5">
    <source>
        <dbReference type="Proteomes" id="UP000039865"/>
    </source>
</evidence>
<dbReference type="InterPro" id="IPR003889">
    <property type="entry name" value="FYrich_C"/>
</dbReference>
<dbReference type="Pfam" id="PF23588">
    <property type="entry name" value="HTH_CHD1_Hrp3"/>
    <property type="match status" value="1"/>
</dbReference>
<dbReference type="InterPro" id="IPR003888">
    <property type="entry name" value="FYrich_N"/>
</dbReference>
<protein>
    <submittedName>
        <fullName evidence="4">Transforming growth factor beta regulator 1</fullName>
    </submittedName>
</protein>
<proteinExistence type="predicted"/>
<dbReference type="PANTHER" id="PTHR22715">
    <property type="entry name" value="TRANSFORMING GROWTH FACTOR BETA REGULATED GENE 1"/>
    <property type="match status" value="1"/>
</dbReference>
<dbReference type="OMA" id="LYAKWTQ"/>
<evidence type="ECO:0000256" key="2">
    <source>
        <dbReference type="ARBA" id="ARBA00023242"/>
    </source>
</evidence>
<name>A0A078B8A9_STYLE</name>
<reference evidence="4 5" key="1">
    <citation type="submission" date="2014-06" db="EMBL/GenBank/DDBJ databases">
        <authorList>
            <person name="Swart Estienne"/>
        </authorList>
    </citation>
    <scope>NUCLEOTIDE SEQUENCE [LARGE SCALE GENOMIC DNA]</scope>
    <source>
        <strain evidence="4 5">130c</strain>
    </source>
</reference>
<dbReference type="Proteomes" id="UP000039865">
    <property type="component" value="Unassembled WGS sequence"/>
</dbReference>
<dbReference type="PANTHER" id="PTHR22715:SF0">
    <property type="entry name" value="TRANSFORMING GROWTH FACTOR BETA REGULATOR 1"/>
    <property type="match status" value="1"/>
</dbReference>
<evidence type="ECO:0000259" key="3">
    <source>
        <dbReference type="Pfam" id="PF23588"/>
    </source>
</evidence>
<dbReference type="PROSITE" id="PS51543">
    <property type="entry name" value="FYRC"/>
    <property type="match status" value="1"/>
</dbReference>
<organism evidence="4 5">
    <name type="scientific">Stylonychia lemnae</name>
    <name type="common">Ciliate</name>
    <dbReference type="NCBI Taxonomy" id="5949"/>
    <lineage>
        <taxon>Eukaryota</taxon>
        <taxon>Sar</taxon>
        <taxon>Alveolata</taxon>
        <taxon>Ciliophora</taxon>
        <taxon>Intramacronucleata</taxon>
        <taxon>Spirotrichea</taxon>
        <taxon>Stichotrichia</taxon>
        <taxon>Sporadotrichida</taxon>
        <taxon>Oxytrichidae</taxon>
        <taxon>Stylonychinae</taxon>
        <taxon>Stylonychia</taxon>
    </lineage>
</organism>
<dbReference type="Pfam" id="PF05965">
    <property type="entry name" value="FYRC"/>
    <property type="match status" value="1"/>
</dbReference>
<dbReference type="InterPro" id="IPR040092">
    <property type="entry name" value="TBRG1"/>
</dbReference>
<dbReference type="EMBL" id="CCKQ01018455">
    <property type="protein sequence ID" value="CDW90426.1"/>
    <property type="molecule type" value="Genomic_DNA"/>
</dbReference>
<dbReference type="OrthoDB" id="285793at2759"/>
<dbReference type="InterPro" id="IPR056302">
    <property type="entry name" value="CHD1-2/Hrp3_HTH"/>
</dbReference>
<gene>
    <name evidence="4" type="primary">Contig11553.g12360</name>
    <name evidence="4" type="ORF">STYLEM_19569</name>
</gene>
<evidence type="ECO:0000256" key="1">
    <source>
        <dbReference type="ARBA" id="ARBA00004123"/>
    </source>
</evidence>
<feature type="domain" description="ATP-dependent helicase CHD1-2/hrp3 HTH" evidence="3">
    <location>
        <begin position="349"/>
        <end position="414"/>
    </location>
</feature>
<dbReference type="SMART" id="SM00542">
    <property type="entry name" value="FYRC"/>
    <property type="match status" value="1"/>
</dbReference>
<dbReference type="AlphaFoldDB" id="A0A078B8A9"/>
<accession>A0A078B8A9</accession>
<dbReference type="Gene3D" id="1.10.10.60">
    <property type="entry name" value="Homeodomain-like"/>
    <property type="match status" value="1"/>
</dbReference>
<dbReference type="InParanoid" id="A0A078B8A9"/>
<dbReference type="Pfam" id="PF05964">
    <property type="entry name" value="FYRN"/>
    <property type="match status" value="1"/>
</dbReference>
<sequence length="870" mass="102209">MSIMDTFYAKFQSVGEASVFVRYMPCLIGSESVLKARLQQSNGVNPQSQNFTINMEDKDIQSDSVLVEIIQKNEINSRNHLILRYNIDKEFYEIMALKMMQINDKEISMLDGFIQVNSMDKVYIPCNKCYMPHLYYFILPIRENISQQFKDGAMNQQKTSATNNQTTNVDEKLSQMMKKTPDKILQQKWGSMEKETLKKHLLLFGYGRWRKIRKYSKCHDKILKDKSDVEMKAFANDFIRTLFEYLQNEKNELKTFLINLIDEKPEDPFVQSQPKEWGEQISQRAAPWAKRIQLLYRVKGLVQTYKGERKKYFTKPEIEQDPFIKKEYETWNNLLNFLPAQVFYGQRPSVWWTLRHDIDLLFGTYKYGYAMYQSMRSDTSLSFHKSEQVESQYQEFPNADNITRRLKKLVQIIGKSEYQSNLCFEKPLNALEPTGFTLEDKNMIYETLINFGVPVNSDGKNDYGFLRSQLMKIQTDSGVVNTNQNMNLGNNDDQNKDAERNTAQNLERFIQRLRMESQKIIQAKNAIVDVDSDVNQDQLMREESKGEEIPTTKNKNVIFDPDEDGYNFGYEKACILHKNMNILQFIRKTLLPNNCKQFEVGLEALQEQFQKERLQLENMEEDFSMQDLKSSQLLPDNWICEKHDKNLLIALNYNGFEFLKNLSGNREYGFEDIEISYDLAFKRIEEICEFYKDYQQQSRVVKKPKKEILPQNQNTEGQLQQQQSFSEPKRKIAKVQVQRNDDGIIEYERSQYHTEKNLFPIGFKSLREHNSQTRLGERCQYICEILDGGSKPQYRVTPQDDPENSITRDSSTGCWIDICKKINELQGNKRSTVTVSGPERFGLADVNVIKLMQQLPNANKCQRYQYRADI</sequence>
<dbReference type="Gene3D" id="3.30.160.360">
    <property type="match status" value="1"/>
</dbReference>
<keyword evidence="5" id="KW-1185">Reference proteome</keyword>
<evidence type="ECO:0000313" key="4">
    <source>
        <dbReference type="EMBL" id="CDW90426.1"/>
    </source>
</evidence>
<dbReference type="PROSITE" id="PS51542">
    <property type="entry name" value="FYRN"/>
    <property type="match status" value="1"/>
</dbReference>
<comment type="subcellular location">
    <subcellularLocation>
        <location evidence="1">Nucleus</location>
    </subcellularLocation>
</comment>
<dbReference type="GO" id="GO:0005634">
    <property type="term" value="C:nucleus"/>
    <property type="evidence" value="ECO:0007669"/>
    <property type="project" value="UniProtKB-SubCell"/>
</dbReference>
<keyword evidence="2" id="KW-0539">Nucleus</keyword>
<dbReference type="GO" id="GO:0051726">
    <property type="term" value="P:regulation of cell cycle"/>
    <property type="evidence" value="ECO:0007669"/>
    <property type="project" value="TreeGrafter"/>
</dbReference>